<dbReference type="FunFam" id="3.10.129.10:FF:000013">
    <property type="entry name" value="Peroxisomal multifunctional enzyme type 2"/>
    <property type="match status" value="1"/>
</dbReference>
<evidence type="ECO:0000313" key="24">
    <source>
        <dbReference type="Proteomes" id="UP000800235"/>
    </source>
</evidence>
<keyword evidence="8" id="KW-0276">Fatty acid metabolism</keyword>
<dbReference type="EMBL" id="MU007074">
    <property type="protein sequence ID" value="KAF2424511.1"/>
    <property type="molecule type" value="Genomic_DNA"/>
</dbReference>
<comment type="subcellular location">
    <subcellularLocation>
        <location evidence="1">Peroxisome</location>
    </subcellularLocation>
</comment>
<keyword evidence="12" id="KW-0576">Peroxisome</keyword>
<dbReference type="InterPro" id="IPR029069">
    <property type="entry name" value="HotDog_dom_sf"/>
</dbReference>
<keyword evidence="24" id="KW-1185">Reference proteome</keyword>
<dbReference type="PROSITE" id="PS00061">
    <property type="entry name" value="ADH_SHORT"/>
    <property type="match status" value="2"/>
</dbReference>
<evidence type="ECO:0000256" key="7">
    <source>
        <dbReference type="ARBA" id="ARBA00022737"/>
    </source>
</evidence>
<evidence type="ECO:0000256" key="1">
    <source>
        <dbReference type="ARBA" id="ARBA00004275"/>
    </source>
</evidence>
<proteinExistence type="inferred from homology"/>
<evidence type="ECO:0000256" key="2">
    <source>
        <dbReference type="ARBA" id="ARBA00005005"/>
    </source>
</evidence>
<comment type="similarity">
    <text evidence="3">Belongs to the short-chain dehydrogenases/reductases (SDR) family.</text>
</comment>
<gene>
    <name evidence="23" type="ORF">EJ08DRAFT_663960</name>
</gene>
<evidence type="ECO:0000256" key="15">
    <source>
        <dbReference type="ARBA" id="ARBA00023268"/>
    </source>
</evidence>
<comment type="pathway">
    <text evidence="2">Lipid metabolism; fatty acid beta-oxidation.</text>
</comment>
<dbReference type="Pfam" id="PF00106">
    <property type="entry name" value="adh_short"/>
    <property type="match status" value="2"/>
</dbReference>
<keyword evidence="13" id="KW-0413">Isomerase</keyword>
<dbReference type="CDD" id="cd05353">
    <property type="entry name" value="hydroxyacyl-CoA-like_DH_SDR_c-like"/>
    <property type="match status" value="2"/>
</dbReference>
<sequence>MAELRYDHQVVVVTGAGSGLGKEYAQLFAARGAKVVVNDLGGSIHGTGSGASKAADDVVSAIKAAGGIAVADYNSVEFGDKIVQTAIQNFGRIDVLVNNAGILRDITIKNMTDEDWDIIMAVHVTGPYRTTRAAWPFFKKQKYGRVINTSSSSGLFGNFGQANYAAAKLGLVGFTETLAKEGLKYNILVNVLAPGAGSRLTETVWPPDMMAAMHPKWVAPLVTTLAHPSCKETGSIFEAAAGHFSKIRWQRSDGLLLRADETLTPDVVLCEFAKIGDFNSKGARSDGVGNMMELLEKGSKLPKNNIEKSLDFNGRVALVTGGGDGLGRAYCLLFAKLGAKVVVNDVTKADSVVQEIRSSGGEAIAVNMSVEHGDAVVKAVIDVYGHIDIIVNNAGILRDKAFSNMTDDLWFPVMNIHLRGTYKVMKAAWPYMTKQKYGRIVNITSTSGIYGNFGQSNYATAKLGILGLARTAAREGQKNNIIINSVAPSAGTNMTRTVRSEDQVAALKPEYVAPLIVALTCEHAPVTGKLYEAGCGWFGETRWERARGVDFPHDKGVPPTPEEVFQAFGEICNFDNGLADNPETPADGSKYSMGNLEKSANAPKPQQNSANRKYISKIHAAMSAEPTASPYAYTKKEVILYNLSLGAKRTDLPLVYEHHDSFQVLPTFGVIPTYFAKASIDMNSILPNFDPRMLLHGEQYLEILQYPVPTEAKLVSKTRLIEVVDKGNAAVVRRGTTTEDVITGKPVFYNESTAFIRGSGGFGGARKPADRGAVTAENKAPSRSPDRVVEEKTSEESAALYRVLGDWNPLHIDPTFSSAGGFKVPILHGLATFGISGKHVVQSYGPFKNIKVRFTGTVLPGETLITEMWKEGKKVVYQVRVKESGKLCISNAAVELMEGARAKI</sequence>
<evidence type="ECO:0000256" key="8">
    <source>
        <dbReference type="ARBA" id="ARBA00022832"/>
    </source>
</evidence>
<dbReference type="PRINTS" id="PR00080">
    <property type="entry name" value="SDRFAMILY"/>
</dbReference>
<dbReference type="Pfam" id="PF01575">
    <property type="entry name" value="MaoC_dehydratas"/>
    <property type="match status" value="1"/>
</dbReference>
<keyword evidence="7" id="KW-0677">Repeat</keyword>
<feature type="region of interest" description="Disordered" evidence="21">
    <location>
        <begin position="582"/>
        <end position="609"/>
    </location>
</feature>
<evidence type="ECO:0000256" key="20">
    <source>
        <dbReference type="ARBA" id="ARBA00081853"/>
    </source>
</evidence>
<evidence type="ECO:0000256" key="12">
    <source>
        <dbReference type="ARBA" id="ARBA00023140"/>
    </source>
</evidence>
<dbReference type="FunFam" id="3.40.50.720:FF:000410">
    <property type="entry name" value="Peroxisomal multifunctional beta-oxidation protein"/>
    <property type="match status" value="1"/>
</dbReference>
<dbReference type="FunFam" id="3.40.50.720:FF:000185">
    <property type="entry name" value="peroxisomal multifunctional enzyme type 2"/>
    <property type="match status" value="1"/>
</dbReference>
<evidence type="ECO:0000256" key="16">
    <source>
        <dbReference type="ARBA" id="ARBA00029334"/>
    </source>
</evidence>
<dbReference type="InterPro" id="IPR054357">
    <property type="entry name" value="MFE-2_N"/>
</dbReference>
<dbReference type="GO" id="GO:0005777">
    <property type="term" value="C:peroxisome"/>
    <property type="evidence" value="ECO:0007669"/>
    <property type="project" value="UniProtKB-SubCell"/>
</dbReference>
<comment type="caution">
    <text evidence="23">The sequence shown here is derived from an EMBL/GenBank/DDBJ whole genome shotgun (WGS) entry which is preliminary data.</text>
</comment>
<evidence type="ECO:0000256" key="4">
    <source>
        <dbReference type="ARBA" id="ARBA00011245"/>
    </source>
</evidence>
<dbReference type="SMART" id="SM00822">
    <property type="entry name" value="PKS_KR"/>
    <property type="match status" value="1"/>
</dbReference>
<evidence type="ECO:0000256" key="11">
    <source>
        <dbReference type="ARBA" id="ARBA00023098"/>
    </source>
</evidence>
<dbReference type="AlphaFoldDB" id="A0A9P4NJN7"/>
<keyword evidence="15" id="KW-0511">Multifunctional enzyme</keyword>
<dbReference type="SUPFAM" id="SSF51735">
    <property type="entry name" value="NAD(P)-binding Rossmann-fold domains"/>
    <property type="match status" value="2"/>
</dbReference>
<dbReference type="GO" id="GO:0016491">
    <property type="term" value="F:oxidoreductase activity"/>
    <property type="evidence" value="ECO:0007669"/>
    <property type="project" value="UniProtKB-KW"/>
</dbReference>
<keyword evidence="14" id="KW-0456">Lyase</keyword>
<dbReference type="GO" id="GO:0006631">
    <property type="term" value="P:fatty acid metabolic process"/>
    <property type="evidence" value="ECO:0007669"/>
    <property type="project" value="UniProtKB-KW"/>
</dbReference>
<protein>
    <recommendedName>
        <fullName evidence="19">Peroxisomal hydratase-dehydrogenase-epimerase</fullName>
        <ecNumber evidence="5">1.1.1.n12</ecNumber>
        <ecNumber evidence="6">4.2.1.119</ecNumber>
    </recommendedName>
    <alternativeName>
        <fullName evidence="20">Multifunctional beta-oxidation protein</fullName>
    </alternativeName>
</protein>
<dbReference type="InterPro" id="IPR057326">
    <property type="entry name" value="KR_dom"/>
</dbReference>
<dbReference type="CDD" id="cd03448">
    <property type="entry name" value="HDE_HSD"/>
    <property type="match status" value="1"/>
</dbReference>
<feature type="region of interest" description="Disordered" evidence="21">
    <location>
        <begin position="763"/>
        <end position="789"/>
    </location>
</feature>
<accession>A0A9P4NJN7</accession>
<evidence type="ECO:0000259" key="22">
    <source>
        <dbReference type="SMART" id="SM00822"/>
    </source>
</evidence>
<evidence type="ECO:0000256" key="14">
    <source>
        <dbReference type="ARBA" id="ARBA00023239"/>
    </source>
</evidence>
<dbReference type="InterPro" id="IPR002539">
    <property type="entry name" value="MaoC-like_dom"/>
</dbReference>
<evidence type="ECO:0000256" key="18">
    <source>
        <dbReference type="ARBA" id="ARBA00055743"/>
    </source>
</evidence>
<dbReference type="Gene3D" id="3.10.129.10">
    <property type="entry name" value="Hotdog Thioesterase"/>
    <property type="match status" value="1"/>
</dbReference>
<dbReference type="PANTHER" id="PTHR45024:SF2">
    <property type="entry name" value="SCP2 DOMAIN-CONTAINING PROTEIN"/>
    <property type="match status" value="1"/>
</dbReference>
<evidence type="ECO:0000256" key="3">
    <source>
        <dbReference type="ARBA" id="ARBA00006484"/>
    </source>
</evidence>
<reference evidence="23" key="1">
    <citation type="journal article" date="2020" name="Stud. Mycol.">
        <title>101 Dothideomycetes genomes: a test case for predicting lifestyles and emergence of pathogens.</title>
        <authorList>
            <person name="Haridas S."/>
            <person name="Albert R."/>
            <person name="Binder M."/>
            <person name="Bloem J."/>
            <person name="Labutti K."/>
            <person name="Salamov A."/>
            <person name="Andreopoulos B."/>
            <person name="Baker S."/>
            <person name="Barry K."/>
            <person name="Bills G."/>
            <person name="Bluhm B."/>
            <person name="Cannon C."/>
            <person name="Castanera R."/>
            <person name="Culley D."/>
            <person name="Daum C."/>
            <person name="Ezra D."/>
            <person name="Gonzalez J."/>
            <person name="Henrissat B."/>
            <person name="Kuo A."/>
            <person name="Liang C."/>
            <person name="Lipzen A."/>
            <person name="Lutzoni F."/>
            <person name="Magnuson J."/>
            <person name="Mondo S."/>
            <person name="Nolan M."/>
            <person name="Ohm R."/>
            <person name="Pangilinan J."/>
            <person name="Park H.-J."/>
            <person name="Ramirez L."/>
            <person name="Alfaro M."/>
            <person name="Sun H."/>
            <person name="Tritt A."/>
            <person name="Yoshinaga Y."/>
            <person name="Zwiers L.-H."/>
            <person name="Turgeon B."/>
            <person name="Goodwin S."/>
            <person name="Spatafora J."/>
            <person name="Crous P."/>
            <person name="Grigoriev I."/>
        </authorList>
    </citation>
    <scope>NUCLEOTIDE SEQUENCE</scope>
    <source>
        <strain evidence="23">CBS 130266</strain>
    </source>
</reference>
<dbReference type="GO" id="GO:0016853">
    <property type="term" value="F:isomerase activity"/>
    <property type="evidence" value="ECO:0007669"/>
    <property type="project" value="UniProtKB-KW"/>
</dbReference>
<dbReference type="Proteomes" id="UP000800235">
    <property type="component" value="Unassembled WGS sequence"/>
</dbReference>
<evidence type="ECO:0000256" key="9">
    <source>
        <dbReference type="ARBA" id="ARBA00022857"/>
    </source>
</evidence>
<evidence type="ECO:0000256" key="13">
    <source>
        <dbReference type="ARBA" id="ARBA00023235"/>
    </source>
</evidence>
<evidence type="ECO:0000256" key="21">
    <source>
        <dbReference type="SAM" id="MobiDB-lite"/>
    </source>
</evidence>
<name>A0A9P4NJN7_9PEZI</name>
<comment type="function">
    <text evidence="18">Second trifunctional enzyme acting on the beta-oxidation pathway for fatty acids, possessing hydratase-dehydrogenase-epimerase activities. Converts trans-2-enoyl-CoA via D-3-hydroxyacyl-CoA to 3-ketoacyl-CoA.</text>
</comment>
<dbReference type="GO" id="GO:0018812">
    <property type="term" value="F:3-hydroxyacyl-CoA dehydratase activity"/>
    <property type="evidence" value="ECO:0007669"/>
    <property type="project" value="UniProtKB-EC"/>
</dbReference>
<evidence type="ECO:0000256" key="19">
    <source>
        <dbReference type="ARBA" id="ARBA00073871"/>
    </source>
</evidence>
<feature type="domain" description="Ketoreductase" evidence="22">
    <location>
        <begin position="9"/>
        <end position="203"/>
    </location>
</feature>
<evidence type="ECO:0000313" key="23">
    <source>
        <dbReference type="EMBL" id="KAF2424511.1"/>
    </source>
</evidence>
<dbReference type="Pfam" id="PF22622">
    <property type="entry name" value="MFE-2_hydrat-2_N"/>
    <property type="match status" value="1"/>
</dbReference>
<dbReference type="InterPro" id="IPR036291">
    <property type="entry name" value="NAD(P)-bd_dom_sf"/>
</dbReference>
<dbReference type="InterPro" id="IPR002347">
    <property type="entry name" value="SDR_fam"/>
</dbReference>
<dbReference type="InterPro" id="IPR020904">
    <property type="entry name" value="Sc_DH/Rdtase_CS"/>
</dbReference>
<evidence type="ECO:0000256" key="17">
    <source>
        <dbReference type="ARBA" id="ARBA00052025"/>
    </source>
</evidence>
<evidence type="ECO:0000256" key="10">
    <source>
        <dbReference type="ARBA" id="ARBA00023002"/>
    </source>
</evidence>
<keyword evidence="10" id="KW-0560">Oxidoreductase</keyword>
<dbReference type="EC" id="4.2.1.119" evidence="6"/>
<dbReference type="SUPFAM" id="SSF54637">
    <property type="entry name" value="Thioesterase/thiol ester dehydrase-isomerase"/>
    <property type="match status" value="2"/>
</dbReference>
<comment type="subunit">
    <text evidence="4">Monomer.</text>
</comment>
<dbReference type="PRINTS" id="PR00081">
    <property type="entry name" value="GDHRDH"/>
</dbReference>
<dbReference type="OrthoDB" id="3592703at2759"/>
<keyword evidence="11" id="KW-0443">Lipid metabolism</keyword>
<dbReference type="EC" id="1.1.1.n12" evidence="5"/>
<keyword evidence="9" id="KW-0521">NADP</keyword>
<comment type="catalytic activity">
    <reaction evidence="16">
        <text>a (3R)-3-hydroxyacyl-CoA = a (2E)-enoyl-CoA + H2O</text>
        <dbReference type="Rhea" id="RHEA:26526"/>
        <dbReference type="ChEBI" id="CHEBI:15377"/>
        <dbReference type="ChEBI" id="CHEBI:57319"/>
        <dbReference type="ChEBI" id="CHEBI:58856"/>
        <dbReference type="EC" id="4.2.1.119"/>
    </reaction>
</comment>
<comment type="catalytic activity">
    <reaction evidence="17">
        <text>a (3R)-3-hydroxyacyl-CoA + NAD(+) = a 3-oxoacyl-CoA + NADH + H(+)</text>
        <dbReference type="Rhea" id="RHEA:32711"/>
        <dbReference type="ChEBI" id="CHEBI:15378"/>
        <dbReference type="ChEBI" id="CHEBI:57319"/>
        <dbReference type="ChEBI" id="CHEBI:57540"/>
        <dbReference type="ChEBI" id="CHEBI:57945"/>
        <dbReference type="ChEBI" id="CHEBI:90726"/>
        <dbReference type="EC" id="1.1.1.n12"/>
    </reaction>
</comment>
<dbReference type="Gene3D" id="3.40.50.720">
    <property type="entry name" value="NAD(P)-binding Rossmann-like Domain"/>
    <property type="match status" value="2"/>
</dbReference>
<evidence type="ECO:0000256" key="6">
    <source>
        <dbReference type="ARBA" id="ARBA00013156"/>
    </source>
</evidence>
<dbReference type="InterPro" id="IPR051687">
    <property type="entry name" value="Peroxisomal_Beta-Oxidation"/>
</dbReference>
<organism evidence="23 24">
    <name type="scientific">Tothia fuscella</name>
    <dbReference type="NCBI Taxonomy" id="1048955"/>
    <lineage>
        <taxon>Eukaryota</taxon>
        <taxon>Fungi</taxon>
        <taxon>Dikarya</taxon>
        <taxon>Ascomycota</taxon>
        <taxon>Pezizomycotina</taxon>
        <taxon>Dothideomycetes</taxon>
        <taxon>Pleosporomycetidae</taxon>
        <taxon>Venturiales</taxon>
        <taxon>Cylindrosympodiaceae</taxon>
        <taxon>Tothia</taxon>
    </lineage>
</organism>
<dbReference type="PANTHER" id="PTHR45024">
    <property type="entry name" value="DEHYDROGENASES, SHORT CHAIN"/>
    <property type="match status" value="1"/>
</dbReference>
<evidence type="ECO:0000256" key="5">
    <source>
        <dbReference type="ARBA" id="ARBA00012456"/>
    </source>
</evidence>